<dbReference type="InterPro" id="IPR017900">
    <property type="entry name" value="4Fe4S_Fe_S_CS"/>
</dbReference>
<dbReference type="InterPro" id="IPR003149">
    <property type="entry name" value="Fe_hydrogenase_ssu"/>
</dbReference>
<keyword evidence="7" id="KW-0853">WD repeat</keyword>
<organism evidence="11 12">
    <name type="scientific">Anaeramoeba ignava</name>
    <name type="common">Anaerobic marine amoeba</name>
    <dbReference type="NCBI Taxonomy" id="1746090"/>
    <lineage>
        <taxon>Eukaryota</taxon>
        <taxon>Metamonada</taxon>
        <taxon>Anaeramoebidae</taxon>
        <taxon>Anaeramoeba</taxon>
    </lineage>
</organism>
<dbReference type="PROSITE" id="PS51379">
    <property type="entry name" value="4FE4S_FER_2"/>
    <property type="match status" value="2"/>
</dbReference>
<keyword evidence="6" id="KW-0411">Iron-sulfur</keyword>
<keyword evidence="12" id="KW-1185">Reference proteome</keyword>
<evidence type="ECO:0000256" key="5">
    <source>
        <dbReference type="ARBA" id="ARBA00023004"/>
    </source>
</evidence>
<keyword evidence="4" id="KW-0677">Repeat</keyword>
<proteinExistence type="inferred from homology"/>
<dbReference type="InterPro" id="IPR050340">
    <property type="entry name" value="Cytosolic_Fe-S_CAF"/>
</dbReference>
<evidence type="ECO:0000256" key="4">
    <source>
        <dbReference type="ARBA" id="ARBA00022737"/>
    </source>
</evidence>
<dbReference type="InterPro" id="IPR015943">
    <property type="entry name" value="WD40/YVTN_repeat-like_dom_sf"/>
</dbReference>
<dbReference type="Gene3D" id="3.40.950.10">
    <property type="entry name" value="Fe-only Hydrogenase (Larger Subunit), Chain L, domain 3"/>
    <property type="match status" value="1"/>
</dbReference>
<dbReference type="PROSITE" id="PS50294">
    <property type="entry name" value="WD_REPEATS_REGION"/>
    <property type="match status" value="2"/>
</dbReference>
<dbReference type="InterPro" id="IPR001680">
    <property type="entry name" value="WD40_rpt"/>
</dbReference>
<dbReference type="InterPro" id="IPR017896">
    <property type="entry name" value="4Fe4S_Fe-S-bd"/>
</dbReference>
<feature type="domain" description="4Fe-4S ferredoxin-type" evidence="10">
    <location>
        <begin position="500"/>
        <end position="530"/>
    </location>
</feature>
<dbReference type="Pfam" id="PF02906">
    <property type="entry name" value="Fe_hyd_lg_C"/>
    <property type="match status" value="1"/>
</dbReference>
<evidence type="ECO:0000256" key="2">
    <source>
        <dbReference type="ARBA" id="ARBA00022485"/>
    </source>
</evidence>
<dbReference type="PROSITE" id="PS00198">
    <property type="entry name" value="4FE4S_FER_1"/>
    <property type="match status" value="1"/>
</dbReference>
<dbReference type="Pfam" id="PF00400">
    <property type="entry name" value="WD40"/>
    <property type="match status" value="2"/>
</dbReference>
<dbReference type="InterPro" id="IPR009016">
    <property type="entry name" value="Fe_hydrogenase"/>
</dbReference>
<dbReference type="EMBL" id="JAPDFW010000137">
    <property type="protein sequence ID" value="KAJ5066683.1"/>
    <property type="molecule type" value="Genomic_DNA"/>
</dbReference>
<dbReference type="InterPro" id="IPR036991">
    <property type="entry name" value="Fe_hydrogenase_ssu_sf"/>
</dbReference>
<dbReference type="OMA" id="ISINWES"/>
<dbReference type="PROSITE" id="PS51085">
    <property type="entry name" value="2FE2S_FER_2"/>
    <property type="match status" value="1"/>
</dbReference>
<dbReference type="SUPFAM" id="SSF50978">
    <property type="entry name" value="WD40 repeat-like"/>
    <property type="match status" value="1"/>
</dbReference>
<dbReference type="Proteomes" id="UP001149090">
    <property type="component" value="Unassembled WGS sequence"/>
</dbReference>
<evidence type="ECO:0000256" key="7">
    <source>
        <dbReference type="PROSITE-ProRule" id="PRU00221"/>
    </source>
</evidence>
<dbReference type="Gene3D" id="4.10.260.20">
    <property type="entry name" value="Iron hydrogenase, small subunit"/>
    <property type="match status" value="1"/>
</dbReference>
<sequence>MDSSYQTLINEWKKIGCNVVQPIKTVNLRLEPKKVLLSQNDVILTKDNQVYQFDIQNESQIAKLKKHESKIKFILRQENTLITSDSEGLIVIWNLIEKRIQRLIKLTSSVTSMTIYKTTLFASSLTPSIIHQWDFKTGEKITQYEGHEKSINQIQFLPQKSTLYSCSDDGTVIAWSTSDQNKKIRLKFQGHYDPVVCFCIMEEKDLLFTGSKDLTVICWDMKNAQPIQKFYDFSSLTTKMIAEKNQVFIGFDDGTVIGIKPNRRKSFEVGVIITSSEDETIRIFSIDSKKSKILCEGHKSSVKTFSTSNEGNLVSIDADGEVFFWPVKILKAEKENKKKTKKTKTRTNEEIPKQEIEKSILSSKKLNEKVTVFIDGKQYQGDSNKSILEVCRENGIDIPSLCYHPRLHPLSTCKCCVVQIETTANCFRKACACATEIRDGMKIITNSNEIKGFQRNAILELRQKQRSRALTLKDESFDKSTEFGRLLTNVYDKFVDNSNGAISIDLSKCIDCARCAQVCDKIQGMSIISFPARSIGAIETVLRTKGNFLSESSCIACGQCSVFCPTDAISEFDQTSVLKQQIKLGDKRLVVGIAPSARVSIAEEFEMEPGAISVEKFVSALRMLGFDDVFDLQFTADLTIMEEGTELLKRLKDPNAVLPMFTSCCPAWINMVEKLYPFLIPHLSSVKSPQQIFGAIVKTFYAHKIKIDPQNIYCVTITPCTAKKQEIHREEMKSSGFQDVDLALTVREIGKMLREISINWESIKETSFDDPLGKSSGSGSLFASTGGVMEAAIRTAYEIETKKTFPKLVFQELRGLENIKQTTIEFEERNTKGLITFDFAEVMACPGGCLGGGGQPRSHINILPKRIQAVYDNEFSLPYRKSHTNKSIMKIYEKFLNEPMSEISRKLLHTKYRPNAHQSEVKQNSINMFKFVMEGLSEHNSVLVLFGSQTGTAEMAAIKITQILLESKIKARLFEMNNYPITNLSSEKFVILITSTFWEGSFPENAIQFWKDLQSFSFRLKNIKYSIFGLGNSTYTHFNHAGRLLDIQLKKLGAHCFLKMGEGDYQAPDG</sequence>
<dbReference type="InterPro" id="IPR001094">
    <property type="entry name" value="Flavdoxin-like"/>
</dbReference>
<dbReference type="Pfam" id="PF13510">
    <property type="entry name" value="Fer2_4"/>
    <property type="match status" value="1"/>
</dbReference>
<dbReference type="Pfam" id="PF00037">
    <property type="entry name" value="Fer4"/>
    <property type="match status" value="1"/>
</dbReference>
<dbReference type="SMART" id="SM00902">
    <property type="entry name" value="Fe_hyd_SSU"/>
    <property type="match status" value="1"/>
</dbReference>
<gene>
    <name evidence="11" type="ORF">M0811_13363</name>
</gene>
<feature type="repeat" description="WD" evidence="7">
    <location>
        <begin position="188"/>
        <end position="229"/>
    </location>
</feature>
<dbReference type="OrthoDB" id="1856718at2759"/>
<evidence type="ECO:0000256" key="3">
    <source>
        <dbReference type="ARBA" id="ARBA00022723"/>
    </source>
</evidence>
<dbReference type="Gene3D" id="3.40.50.1780">
    <property type="match status" value="1"/>
</dbReference>
<dbReference type="SUPFAM" id="SSF53920">
    <property type="entry name" value="Fe-only hydrogenase"/>
    <property type="match status" value="1"/>
</dbReference>
<protein>
    <submittedName>
        <fullName evidence="11">Iron hydrogenase</fullName>
    </submittedName>
</protein>
<accession>A0A9Q0L7X9</accession>
<dbReference type="GO" id="GO:0051539">
    <property type="term" value="F:4 iron, 4 sulfur cluster binding"/>
    <property type="evidence" value="ECO:0007669"/>
    <property type="project" value="UniProtKB-KW"/>
</dbReference>
<dbReference type="Gene3D" id="3.10.20.740">
    <property type="match status" value="1"/>
</dbReference>
<evidence type="ECO:0000256" key="6">
    <source>
        <dbReference type="ARBA" id="ARBA00023014"/>
    </source>
</evidence>
<dbReference type="InterPro" id="IPR004108">
    <property type="entry name" value="Fe_hydrogenase_lsu_C"/>
</dbReference>
<keyword evidence="5" id="KW-0408">Iron</keyword>
<comment type="similarity">
    <text evidence="1">Belongs to the NARF family.</text>
</comment>
<name>A0A9Q0L7X9_ANAIG</name>
<dbReference type="Gene3D" id="2.130.10.10">
    <property type="entry name" value="YVTN repeat-like/Quinoprotein amine dehydrogenase"/>
    <property type="match status" value="2"/>
</dbReference>
<evidence type="ECO:0000259" key="10">
    <source>
        <dbReference type="PROSITE" id="PS51379"/>
    </source>
</evidence>
<dbReference type="Pfam" id="PF02256">
    <property type="entry name" value="Fe_hyd_SSU"/>
    <property type="match status" value="1"/>
</dbReference>
<evidence type="ECO:0000256" key="1">
    <source>
        <dbReference type="ARBA" id="ARBA00006596"/>
    </source>
</evidence>
<dbReference type="GO" id="GO:0010181">
    <property type="term" value="F:FMN binding"/>
    <property type="evidence" value="ECO:0007669"/>
    <property type="project" value="InterPro"/>
</dbReference>
<evidence type="ECO:0000313" key="11">
    <source>
        <dbReference type="EMBL" id="KAJ5066683.1"/>
    </source>
</evidence>
<dbReference type="GO" id="GO:0046872">
    <property type="term" value="F:metal ion binding"/>
    <property type="evidence" value="ECO:0007669"/>
    <property type="project" value="UniProtKB-KW"/>
</dbReference>
<dbReference type="InterPro" id="IPR001041">
    <property type="entry name" value="2Fe-2S_ferredoxin-type"/>
</dbReference>
<dbReference type="PROSITE" id="PS50082">
    <property type="entry name" value="WD_REPEATS_2"/>
    <property type="match status" value="2"/>
</dbReference>
<feature type="domain" description="4Fe-4S ferredoxin-type" evidence="10">
    <location>
        <begin position="545"/>
        <end position="574"/>
    </location>
</feature>
<dbReference type="InterPro" id="IPR029039">
    <property type="entry name" value="Flavoprotein-like_sf"/>
</dbReference>
<dbReference type="InterPro" id="IPR036010">
    <property type="entry name" value="2Fe-2S_ferredoxin-like_sf"/>
</dbReference>
<evidence type="ECO:0000313" key="12">
    <source>
        <dbReference type="Proteomes" id="UP001149090"/>
    </source>
</evidence>
<feature type="repeat" description="WD" evidence="7">
    <location>
        <begin position="144"/>
        <end position="185"/>
    </location>
</feature>
<feature type="domain" description="Flavodoxin-like" evidence="8">
    <location>
        <begin position="942"/>
        <end position="1070"/>
    </location>
</feature>
<dbReference type="SUPFAM" id="SSF54292">
    <property type="entry name" value="2Fe-2S ferredoxin-like"/>
    <property type="match status" value="1"/>
</dbReference>
<dbReference type="PROSITE" id="PS50902">
    <property type="entry name" value="FLAVODOXIN_LIKE"/>
    <property type="match status" value="1"/>
</dbReference>
<reference evidence="11" key="1">
    <citation type="submission" date="2022-10" db="EMBL/GenBank/DDBJ databases">
        <title>Novel sulphate-reducing endosymbionts in the free-living metamonad Anaeramoeba.</title>
        <authorList>
            <person name="Jerlstrom-Hultqvist J."/>
            <person name="Cepicka I."/>
            <person name="Gallot-Lavallee L."/>
            <person name="Salas-Leiva D."/>
            <person name="Curtis B.A."/>
            <person name="Zahonova K."/>
            <person name="Pipaliya S."/>
            <person name="Dacks J."/>
            <person name="Roger A.J."/>
        </authorList>
    </citation>
    <scope>NUCLEOTIDE SEQUENCE</scope>
    <source>
        <strain evidence="11">BMAN</strain>
    </source>
</reference>
<feature type="domain" description="2Fe-2S ferredoxin-type" evidence="9">
    <location>
        <begin position="368"/>
        <end position="449"/>
    </location>
</feature>
<dbReference type="PRINTS" id="PR00369">
    <property type="entry name" value="FLAVODOXIN"/>
</dbReference>
<keyword evidence="2" id="KW-0004">4Fe-4S</keyword>
<dbReference type="InterPro" id="IPR036322">
    <property type="entry name" value="WD40_repeat_dom_sf"/>
</dbReference>
<dbReference type="Pfam" id="PF00258">
    <property type="entry name" value="Flavodoxin_1"/>
    <property type="match status" value="1"/>
</dbReference>
<dbReference type="InterPro" id="IPR008254">
    <property type="entry name" value="Flavodoxin/NO_synth"/>
</dbReference>
<dbReference type="SUPFAM" id="SSF54862">
    <property type="entry name" value="4Fe-4S ferredoxins"/>
    <property type="match status" value="1"/>
</dbReference>
<comment type="caution">
    <text evidence="11">The sequence shown here is derived from an EMBL/GenBank/DDBJ whole genome shotgun (WGS) entry which is preliminary data.</text>
</comment>
<evidence type="ECO:0000259" key="9">
    <source>
        <dbReference type="PROSITE" id="PS51085"/>
    </source>
</evidence>
<evidence type="ECO:0000259" key="8">
    <source>
        <dbReference type="PROSITE" id="PS50902"/>
    </source>
</evidence>
<dbReference type="FunFam" id="3.30.70.20:FF:000035">
    <property type="entry name" value="Iron hydrogenase 1"/>
    <property type="match status" value="1"/>
</dbReference>
<dbReference type="SUPFAM" id="SSF52218">
    <property type="entry name" value="Flavoproteins"/>
    <property type="match status" value="1"/>
</dbReference>
<dbReference type="Gene3D" id="3.40.50.360">
    <property type="match status" value="1"/>
</dbReference>
<dbReference type="SMART" id="SM00320">
    <property type="entry name" value="WD40"/>
    <property type="match status" value="5"/>
</dbReference>
<dbReference type="AlphaFoldDB" id="A0A9Q0L7X9"/>
<keyword evidence="3" id="KW-0479">Metal-binding</keyword>
<dbReference type="CDD" id="cd00207">
    <property type="entry name" value="fer2"/>
    <property type="match status" value="1"/>
</dbReference>
<dbReference type="PANTHER" id="PTHR11615">
    <property type="entry name" value="NITRATE, FORMATE, IRON DEHYDROGENASE"/>
    <property type="match status" value="1"/>
</dbReference>
<dbReference type="Gene3D" id="3.30.70.20">
    <property type="match status" value="1"/>
</dbReference>